<evidence type="ECO:0000313" key="1">
    <source>
        <dbReference type="EMBL" id="GIY87580.1"/>
    </source>
</evidence>
<evidence type="ECO:0000313" key="2">
    <source>
        <dbReference type="Proteomes" id="UP001054837"/>
    </source>
</evidence>
<dbReference type="EMBL" id="BPLQ01015353">
    <property type="protein sequence ID" value="GIY87580.1"/>
    <property type="molecule type" value="Genomic_DNA"/>
</dbReference>
<reference evidence="1 2" key="1">
    <citation type="submission" date="2021-06" db="EMBL/GenBank/DDBJ databases">
        <title>Caerostris darwini draft genome.</title>
        <authorList>
            <person name="Kono N."/>
            <person name="Arakawa K."/>
        </authorList>
    </citation>
    <scope>NUCLEOTIDE SEQUENCE [LARGE SCALE GENOMIC DNA]</scope>
</reference>
<accession>A0AAV4WXG3</accession>
<protein>
    <submittedName>
        <fullName evidence="1">Uncharacterized protein</fullName>
    </submittedName>
</protein>
<keyword evidence="2" id="KW-1185">Reference proteome</keyword>
<organism evidence="1 2">
    <name type="scientific">Caerostris darwini</name>
    <dbReference type="NCBI Taxonomy" id="1538125"/>
    <lineage>
        <taxon>Eukaryota</taxon>
        <taxon>Metazoa</taxon>
        <taxon>Ecdysozoa</taxon>
        <taxon>Arthropoda</taxon>
        <taxon>Chelicerata</taxon>
        <taxon>Arachnida</taxon>
        <taxon>Araneae</taxon>
        <taxon>Araneomorphae</taxon>
        <taxon>Entelegynae</taxon>
        <taxon>Araneoidea</taxon>
        <taxon>Araneidae</taxon>
        <taxon>Caerostris</taxon>
    </lineage>
</organism>
<dbReference type="Proteomes" id="UP001054837">
    <property type="component" value="Unassembled WGS sequence"/>
</dbReference>
<gene>
    <name evidence="1" type="ORF">CDAR_529941</name>
</gene>
<dbReference type="AlphaFoldDB" id="A0AAV4WXG3"/>
<sequence>MLCMRVYCSYEVQMQRIKLIFSEKSEVFPVRLLIVSHGGARKRRYQNIPLRSLTFSPRPPLPASHWTAPEDANRSLRTIPAPQAIPALEGRGSHLRILLSLAASECFLLCGISLLCGNTDGIVWSFMERLGFLKEI</sequence>
<proteinExistence type="predicted"/>
<comment type="caution">
    <text evidence="1">The sequence shown here is derived from an EMBL/GenBank/DDBJ whole genome shotgun (WGS) entry which is preliminary data.</text>
</comment>
<name>A0AAV4WXG3_9ARAC</name>